<dbReference type="STRING" id="23.BEL05_00760"/>
<sequence length="129" mass="14214">MADFKTVLLNKAALKEALSSLKVGDAIKAHENLTECMSALKLPSDDLLKMMSEQGLSIEDFAPSQATAAPRKPRNNKLENQSFVISDDQVIWVKGRSVSSHRESGDTIYKYDELPKKYKDSAAELVKAG</sequence>
<dbReference type="Proteomes" id="UP000095230">
    <property type="component" value="Unassembled WGS sequence"/>
</dbReference>
<gene>
    <name evidence="1" type="ORF">BEL05_00760</name>
</gene>
<organism evidence="1 2">
    <name type="scientific">Shewanella colwelliana</name>
    <name type="common">Alteromonas colwelliana</name>
    <dbReference type="NCBI Taxonomy" id="23"/>
    <lineage>
        <taxon>Bacteria</taxon>
        <taxon>Pseudomonadati</taxon>
        <taxon>Pseudomonadota</taxon>
        <taxon>Gammaproteobacteria</taxon>
        <taxon>Alteromonadales</taxon>
        <taxon>Shewanellaceae</taxon>
        <taxon>Shewanella</taxon>
    </lineage>
</organism>
<dbReference type="AlphaFoldDB" id="A0A1E5IW86"/>
<evidence type="ECO:0000313" key="2">
    <source>
        <dbReference type="Proteomes" id="UP000095230"/>
    </source>
</evidence>
<dbReference type="RefSeq" id="WP_069670963.1">
    <property type="nucleotide sequence ID" value="NZ_MCBT01000024.1"/>
</dbReference>
<evidence type="ECO:0000313" key="1">
    <source>
        <dbReference type="EMBL" id="OEG74163.1"/>
    </source>
</evidence>
<protein>
    <submittedName>
        <fullName evidence="1">Uncharacterized protein</fullName>
    </submittedName>
</protein>
<reference evidence="1 2" key="1">
    <citation type="submission" date="2016-07" db="EMBL/GenBank/DDBJ databases">
        <title>Whole-genome of two Shewanella species isolated from a digestive organ of sea cucumber Apostichopus japonicus Selenka 1867.</title>
        <authorList>
            <person name="Hong H.-H."/>
            <person name="Choi H."/>
            <person name="Cheon S."/>
            <person name="Oh J.-S."/>
            <person name="Lee H.-G."/>
            <person name="Park C."/>
        </authorList>
    </citation>
    <scope>NUCLEOTIDE SEQUENCE [LARGE SCALE GENOMIC DNA]</scope>
    <source>
        <strain evidence="1 2">CSB03KR</strain>
    </source>
</reference>
<name>A0A1E5IW86_SHECO</name>
<dbReference type="OrthoDB" id="10008808at2"/>
<proteinExistence type="predicted"/>
<dbReference type="EMBL" id="MCBT01000024">
    <property type="protein sequence ID" value="OEG74163.1"/>
    <property type="molecule type" value="Genomic_DNA"/>
</dbReference>
<accession>A0A1E5IW86</accession>
<comment type="caution">
    <text evidence="1">The sequence shown here is derived from an EMBL/GenBank/DDBJ whole genome shotgun (WGS) entry which is preliminary data.</text>
</comment>